<dbReference type="PANTHER" id="PTHR42028:SF1">
    <property type="entry name" value="YALI0E30657P"/>
    <property type="match status" value="1"/>
</dbReference>
<feature type="compositionally biased region" description="Low complexity" evidence="1">
    <location>
        <begin position="20"/>
        <end position="42"/>
    </location>
</feature>
<dbReference type="InterPro" id="IPR055561">
    <property type="entry name" value="DUF7137"/>
</dbReference>
<name>A0A4Z0A818_9AGAM</name>
<evidence type="ECO:0000313" key="5">
    <source>
        <dbReference type="Proteomes" id="UP000298061"/>
    </source>
</evidence>
<evidence type="ECO:0000256" key="1">
    <source>
        <dbReference type="SAM" id="MobiDB-lite"/>
    </source>
</evidence>
<feature type="domain" description="DUF7137" evidence="3">
    <location>
        <begin position="48"/>
        <end position="185"/>
    </location>
</feature>
<accession>A0A4Z0A818</accession>
<keyword evidence="2" id="KW-0812">Transmembrane</keyword>
<keyword evidence="2" id="KW-1133">Transmembrane helix</keyword>
<dbReference type="STRING" id="135208.A0A4Z0A818"/>
<comment type="caution">
    <text evidence="4">The sequence shown here is derived from an EMBL/GenBank/DDBJ whole genome shotgun (WGS) entry which is preliminary data.</text>
</comment>
<evidence type="ECO:0000256" key="2">
    <source>
        <dbReference type="SAM" id="Phobius"/>
    </source>
</evidence>
<keyword evidence="2" id="KW-0472">Membrane</keyword>
<dbReference type="AlphaFoldDB" id="A0A4Z0A818"/>
<gene>
    <name evidence="4" type="ORF">EWM64_g1109</name>
</gene>
<organism evidence="4 5">
    <name type="scientific">Hericium alpestre</name>
    <dbReference type="NCBI Taxonomy" id="135208"/>
    <lineage>
        <taxon>Eukaryota</taxon>
        <taxon>Fungi</taxon>
        <taxon>Dikarya</taxon>
        <taxon>Basidiomycota</taxon>
        <taxon>Agaricomycotina</taxon>
        <taxon>Agaricomycetes</taxon>
        <taxon>Russulales</taxon>
        <taxon>Hericiaceae</taxon>
        <taxon>Hericium</taxon>
    </lineage>
</organism>
<evidence type="ECO:0000313" key="4">
    <source>
        <dbReference type="EMBL" id="TFY82895.1"/>
    </source>
</evidence>
<sequence length="225" mass="23424">MAQQSQPAQTNRQSTGGTISATATQGSQSASQSGSAASNSSQLNIPQTAPVGVLSVTQPPQTTIAFFKLASNQPITFAWTFSDVLSTPKALTVSAVCENGITFPVGPTDGVIPGTATSVVWDPYSFQQANPNSPLPQATYTLNIFDQRGPGAARAPGLLQANSALRFALYSPQAYTPIASGWQCSACNINSVVSQYAVHPAFVSIMATILVMFLSGIAVIRNGMH</sequence>
<dbReference type="Proteomes" id="UP000298061">
    <property type="component" value="Unassembled WGS sequence"/>
</dbReference>
<feature type="compositionally biased region" description="Polar residues" evidence="1">
    <location>
        <begin position="1"/>
        <end position="19"/>
    </location>
</feature>
<protein>
    <recommendedName>
        <fullName evidence="3">DUF7137 domain-containing protein</fullName>
    </recommendedName>
</protein>
<feature type="transmembrane region" description="Helical" evidence="2">
    <location>
        <begin position="196"/>
        <end position="220"/>
    </location>
</feature>
<dbReference type="EMBL" id="SFCI01000069">
    <property type="protein sequence ID" value="TFY82895.1"/>
    <property type="molecule type" value="Genomic_DNA"/>
</dbReference>
<reference evidence="4 5" key="1">
    <citation type="submission" date="2019-02" db="EMBL/GenBank/DDBJ databases">
        <title>Genome sequencing of the rare red list fungi Hericium alpestre (H. flagellum).</title>
        <authorList>
            <person name="Buettner E."/>
            <person name="Kellner H."/>
        </authorList>
    </citation>
    <scope>NUCLEOTIDE SEQUENCE [LARGE SCALE GENOMIC DNA]</scope>
    <source>
        <strain evidence="4 5">DSM 108284</strain>
    </source>
</reference>
<dbReference type="Pfam" id="PF23585">
    <property type="entry name" value="DUF7137"/>
    <property type="match status" value="1"/>
</dbReference>
<evidence type="ECO:0000259" key="3">
    <source>
        <dbReference type="Pfam" id="PF23585"/>
    </source>
</evidence>
<dbReference type="OrthoDB" id="2435509at2759"/>
<keyword evidence="5" id="KW-1185">Reference proteome</keyword>
<feature type="region of interest" description="Disordered" evidence="1">
    <location>
        <begin position="1"/>
        <end position="43"/>
    </location>
</feature>
<dbReference type="PANTHER" id="PTHR42028">
    <property type="entry name" value="CHROMOSOME 1, WHOLE GENOME SHOTGUN SEQUENCE"/>
    <property type="match status" value="1"/>
</dbReference>
<proteinExistence type="predicted"/>